<name>A0AAN0Y7N8_VIBNA</name>
<dbReference type="InterPro" id="IPR016181">
    <property type="entry name" value="Acyl_CoA_acyltransferase"/>
</dbReference>
<dbReference type="GeneID" id="70914461"/>
<reference evidence="2 3" key="1">
    <citation type="submission" date="2016-07" db="EMBL/GenBank/DDBJ databases">
        <title>Developing Vibrio natriegens as a novel, fast-growing host for biotechnology.</title>
        <authorList>
            <person name="Weinstock M.T."/>
            <person name="Hesek E.D."/>
            <person name="Wilson C.M."/>
            <person name="Gibson D.G."/>
        </authorList>
    </citation>
    <scope>NUCLEOTIDE SEQUENCE [LARGE SCALE GENOMIC DNA]</scope>
    <source>
        <strain evidence="2 3">ATCC 14048</strain>
    </source>
</reference>
<evidence type="ECO:0000313" key="3">
    <source>
        <dbReference type="Proteomes" id="UP000092741"/>
    </source>
</evidence>
<dbReference type="AlphaFoldDB" id="A0AAN0Y7N8"/>
<protein>
    <submittedName>
        <fullName evidence="2">Acetyltransferase</fullName>
    </submittedName>
</protein>
<dbReference type="KEGG" id="vna:PN96_16655"/>
<dbReference type="SUPFAM" id="SSF55729">
    <property type="entry name" value="Acyl-CoA N-acyltransferases (Nat)"/>
    <property type="match status" value="1"/>
</dbReference>
<proteinExistence type="predicted"/>
<keyword evidence="3" id="KW-1185">Reference proteome</keyword>
<dbReference type="PANTHER" id="PTHR43792:SF1">
    <property type="entry name" value="N-ACETYLTRANSFERASE DOMAIN-CONTAINING PROTEIN"/>
    <property type="match status" value="1"/>
</dbReference>
<organism evidence="2 3">
    <name type="scientific">Vibrio natriegens NBRC 15636 = ATCC 14048 = DSM 759</name>
    <dbReference type="NCBI Taxonomy" id="1219067"/>
    <lineage>
        <taxon>Bacteria</taxon>
        <taxon>Pseudomonadati</taxon>
        <taxon>Pseudomonadota</taxon>
        <taxon>Gammaproteobacteria</taxon>
        <taxon>Vibrionales</taxon>
        <taxon>Vibrionaceae</taxon>
        <taxon>Vibrio</taxon>
    </lineage>
</organism>
<dbReference type="Gene3D" id="3.40.630.30">
    <property type="match status" value="1"/>
</dbReference>
<gene>
    <name evidence="2" type="ORF">BA890_20500</name>
</gene>
<dbReference type="Proteomes" id="UP000092741">
    <property type="component" value="Chromosome 2"/>
</dbReference>
<dbReference type="InterPro" id="IPR051531">
    <property type="entry name" value="N-acetyltransferase"/>
</dbReference>
<sequence>MSIQLSTPRTIMTPIGENDWALFHRLHTERDIISLCFDAPNEEQLREKFASRLSTWTPKSKHWLCLVIKDSLTEQPIGITGFVAHNGAAEVGYLLLPEFHGKQLGTETLETVISWAHTQHQINVFSATVTEGNIASERVLEKCGFGLVKVIPEAYEIGGIRFADKIYALEI</sequence>
<dbReference type="InterPro" id="IPR000182">
    <property type="entry name" value="GNAT_dom"/>
</dbReference>
<dbReference type="GO" id="GO:0016747">
    <property type="term" value="F:acyltransferase activity, transferring groups other than amino-acyl groups"/>
    <property type="evidence" value="ECO:0007669"/>
    <property type="project" value="InterPro"/>
</dbReference>
<dbReference type="EMBL" id="CP016346">
    <property type="protein sequence ID" value="ANQ15107.1"/>
    <property type="molecule type" value="Genomic_DNA"/>
</dbReference>
<dbReference type="PROSITE" id="PS51186">
    <property type="entry name" value="GNAT"/>
    <property type="match status" value="1"/>
</dbReference>
<accession>A0AAN0Y7N8</accession>
<dbReference type="PANTHER" id="PTHR43792">
    <property type="entry name" value="GNAT FAMILY, PUTATIVE (AFU_ORTHOLOGUE AFUA_3G00765)-RELATED-RELATED"/>
    <property type="match status" value="1"/>
</dbReference>
<feature type="domain" description="N-acetyltransferase" evidence="1">
    <location>
        <begin position="10"/>
        <end position="167"/>
    </location>
</feature>
<evidence type="ECO:0000259" key="1">
    <source>
        <dbReference type="PROSITE" id="PS51186"/>
    </source>
</evidence>
<dbReference type="RefSeq" id="WP_024372615.1">
    <property type="nucleotide sequence ID" value="NZ_ATFJ01000033.1"/>
</dbReference>
<dbReference type="Pfam" id="PF13302">
    <property type="entry name" value="Acetyltransf_3"/>
    <property type="match status" value="1"/>
</dbReference>
<evidence type="ECO:0000313" key="2">
    <source>
        <dbReference type="EMBL" id="ANQ15107.1"/>
    </source>
</evidence>